<feature type="domain" description="Ig-like" evidence="1">
    <location>
        <begin position="1"/>
        <end position="88"/>
    </location>
</feature>
<dbReference type="SUPFAM" id="SSF48726">
    <property type="entry name" value="Immunoglobulin"/>
    <property type="match status" value="1"/>
</dbReference>
<dbReference type="InterPro" id="IPR007110">
    <property type="entry name" value="Ig-like_dom"/>
</dbReference>
<dbReference type="InterPro" id="IPR036179">
    <property type="entry name" value="Ig-like_dom_sf"/>
</dbReference>
<evidence type="ECO:0000313" key="3">
    <source>
        <dbReference type="Proteomes" id="UP000887458"/>
    </source>
</evidence>
<dbReference type="Proteomes" id="UP000887458">
    <property type="component" value="Unassembled WGS sequence"/>
</dbReference>
<evidence type="ECO:0000259" key="1">
    <source>
        <dbReference type="PROSITE" id="PS50835"/>
    </source>
</evidence>
<organism evidence="2 3">
    <name type="scientific">Dermatophagoides pteronyssinus</name>
    <name type="common">European house dust mite</name>
    <dbReference type="NCBI Taxonomy" id="6956"/>
    <lineage>
        <taxon>Eukaryota</taxon>
        <taxon>Metazoa</taxon>
        <taxon>Ecdysozoa</taxon>
        <taxon>Arthropoda</taxon>
        <taxon>Chelicerata</taxon>
        <taxon>Arachnida</taxon>
        <taxon>Acari</taxon>
        <taxon>Acariformes</taxon>
        <taxon>Sarcoptiformes</taxon>
        <taxon>Astigmata</taxon>
        <taxon>Psoroptidia</taxon>
        <taxon>Analgoidea</taxon>
        <taxon>Pyroglyphidae</taxon>
        <taxon>Dermatophagoidinae</taxon>
        <taxon>Dermatophagoides</taxon>
    </lineage>
</organism>
<dbReference type="PROSITE" id="PS50835">
    <property type="entry name" value="IG_LIKE"/>
    <property type="match status" value="1"/>
</dbReference>
<gene>
    <name evidence="2" type="ORF">DERP_006661</name>
</gene>
<keyword evidence="3" id="KW-1185">Reference proteome</keyword>
<protein>
    <recommendedName>
        <fullName evidence="1">Ig-like domain-containing protein</fullName>
    </recommendedName>
</protein>
<reference evidence="2 3" key="1">
    <citation type="journal article" date="2018" name="J. Allergy Clin. Immunol.">
        <title>High-quality assembly of Dermatophagoides pteronyssinus genome and transcriptome reveals a wide range of novel allergens.</title>
        <authorList>
            <person name="Liu X.Y."/>
            <person name="Yang K.Y."/>
            <person name="Wang M.Q."/>
            <person name="Kwok J.S."/>
            <person name="Zeng X."/>
            <person name="Yang Z."/>
            <person name="Xiao X.J."/>
            <person name="Lau C.P."/>
            <person name="Li Y."/>
            <person name="Huang Z.M."/>
            <person name="Ba J.G."/>
            <person name="Yim A.K."/>
            <person name="Ouyang C.Y."/>
            <person name="Ngai S.M."/>
            <person name="Chan T.F."/>
            <person name="Leung E.L."/>
            <person name="Liu L."/>
            <person name="Liu Z.G."/>
            <person name="Tsui S.K."/>
        </authorList>
    </citation>
    <scope>NUCLEOTIDE SEQUENCE [LARGE SCALE GENOMIC DNA]</scope>
    <source>
        <strain evidence="2">Derp</strain>
    </source>
</reference>
<dbReference type="Gene3D" id="2.60.40.10">
    <property type="entry name" value="Immunoglobulins"/>
    <property type="match status" value="1"/>
</dbReference>
<reference evidence="2 3" key="2">
    <citation type="journal article" date="2022" name="Mol. Biol. Evol.">
        <title>Comparative Genomics Reveals Insights into the Divergent Evolution of Astigmatic Mites and Household Pest Adaptations.</title>
        <authorList>
            <person name="Xiong Q."/>
            <person name="Wan A.T."/>
            <person name="Liu X."/>
            <person name="Fung C.S."/>
            <person name="Xiao X."/>
            <person name="Malainual N."/>
            <person name="Hou J."/>
            <person name="Wang L."/>
            <person name="Wang M."/>
            <person name="Yang K.Y."/>
            <person name="Cui Y."/>
            <person name="Leung E.L."/>
            <person name="Nong W."/>
            <person name="Shin S.K."/>
            <person name="Au S.W."/>
            <person name="Jeong K.Y."/>
            <person name="Chew F.T."/>
            <person name="Hui J.H."/>
            <person name="Leung T.F."/>
            <person name="Tungtrongchitr A."/>
            <person name="Zhong N."/>
            <person name="Liu Z."/>
            <person name="Tsui S.K."/>
        </authorList>
    </citation>
    <scope>NUCLEOTIDE SEQUENCE [LARGE SCALE GENOMIC DNA]</scope>
    <source>
        <strain evidence="2">Derp</strain>
    </source>
</reference>
<accession>A0ABQ8IQV9</accession>
<dbReference type="EMBL" id="NJHN03000129">
    <property type="protein sequence ID" value="KAH9412694.1"/>
    <property type="molecule type" value="Genomic_DNA"/>
</dbReference>
<proteinExistence type="predicted"/>
<name>A0ABQ8IQV9_DERPT</name>
<dbReference type="InterPro" id="IPR013783">
    <property type="entry name" value="Ig-like_fold"/>
</dbReference>
<sequence length="104" mass="11959">MYHINRLAAIISCSATSSISSVKIWWINADSQTIVQEITGIRYIRPNGQLVFPPFDLDQYRQDVHSTTYRCMASNTFSTIRSRDCQLRAVNECQMSKCSEVNYI</sequence>
<evidence type="ECO:0000313" key="2">
    <source>
        <dbReference type="EMBL" id="KAH9412694.1"/>
    </source>
</evidence>
<comment type="caution">
    <text evidence="2">The sequence shown here is derived from an EMBL/GenBank/DDBJ whole genome shotgun (WGS) entry which is preliminary data.</text>
</comment>